<evidence type="ECO:0000256" key="2">
    <source>
        <dbReference type="ARBA" id="ARBA00006012"/>
    </source>
</evidence>
<dbReference type="Pfam" id="PF08370">
    <property type="entry name" value="PDR_assoc"/>
    <property type="match status" value="1"/>
</dbReference>
<organism evidence="13 14">
    <name type="scientific">Populus tomentosa</name>
    <name type="common">Chinese white poplar</name>
    <dbReference type="NCBI Taxonomy" id="118781"/>
    <lineage>
        <taxon>Eukaryota</taxon>
        <taxon>Viridiplantae</taxon>
        <taxon>Streptophyta</taxon>
        <taxon>Embryophyta</taxon>
        <taxon>Tracheophyta</taxon>
        <taxon>Spermatophyta</taxon>
        <taxon>Magnoliopsida</taxon>
        <taxon>eudicotyledons</taxon>
        <taxon>Gunneridae</taxon>
        <taxon>Pentapetalae</taxon>
        <taxon>rosids</taxon>
        <taxon>fabids</taxon>
        <taxon>Malpighiales</taxon>
        <taxon>Salicaceae</taxon>
        <taxon>Saliceae</taxon>
        <taxon>Populus</taxon>
    </lineage>
</organism>
<dbReference type="Proteomes" id="UP000886885">
    <property type="component" value="Chromosome 6D"/>
</dbReference>
<dbReference type="EMBL" id="JAAWWB010000012">
    <property type="protein sequence ID" value="KAG6770691.1"/>
    <property type="molecule type" value="Genomic_DNA"/>
</dbReference>
<evidence type="ECO:0000256" key="9">
    <source>
        <dbReference type="ARBA" id="ARBA00023136"/>
    </source>
</evidence>
<dbReference type="PANTHER" id="PTHR48040">
    <property type="entry name" value="PLEIOTROPIC DRUG RESISTANCE PROTEIN 1-LIKE ISOFORM X1"/>
    <property type="match status" value="1"/>
</dbReference>
<dbReference type="AlphaFoldDB" id="A0A8X8CPG5"/>
<keyword evidence="9 11" id="KW-0472">Membrane</keyword>
<dbReference type="PANTHER" id="PTHR48040:SF45">
    <property type="entry name" value="PLEIOTROPIC DRUG RESISTANCE PROTEIN 1-LIKE"/>
    <property type="match status" value="1"/>
</dbReference>
<evidence type="ECO:0000256" key="11">
    <source>
        <dbReference type="SAM" id="Phobius"/>
    </source>
</evidence>
<evidence type="ECO:0000256" key="7">
    <source>
        <dbReference type="ARBA" id="ARBA00022840"/>
    </source>
</evidence>
<protein>
    <recommendedName>
        <fullName evidence="12">ABC transporter domain-containing protein</fullName>
    </recommendedName>
</protein>
<dbReference type="GO" id="GO:0016887">
    <property type="term" value="F:ATP hydrolysis activity"/>
    <property type="evidence" value="ECO:0007669"/>
    <property type="project" value="InterPro"/>
</dbReference>
<dbReference type="CDD" id="cd03232">
    <property type="entry name" value="ABCG_PDR_domain2"/>
    <property type="match status" value="1"/>
</dbReference>
<evidence type="ECO:0000259" key="12">
    <source>
        <dbReference type="PROSITE" id="PS50893"/>
    </source>
</evidence>
<dbReference type="OrthoDB" id="66620at2759"/>
<reference evidence="13" key="1">
    <citation type="journal article" date="2020" name="bioRxiv">
        <title>Hybrid origin of Populus tomentosa Carr. identified through genome sequencing and phylogenomic analysis.</title>
        <authorList>
            <person name="An X."/>
            <person name="Gao K."/>
            <person name="Chen Z."/>
            <person name="Li J."/>
            <person name="Yang X."/>
            <person name="Yang X."/>
            <person name="Zhou J."/>
            <person name="Guo T."/>
            <person name="Zhao T."/>
            <person name="Huang S."/>
            <person name="Miao D."/>
            <person name="Khan W.U."/>
            <person name="Rao P."/>
            <person name="Ye M."/>
            <person name="Lei B."/>
            <person name="Liao W."/>
            <person name="Wang J."/>
            <person name="Ji L."/>
            <person name="Li Y."/>
            <person name="Guo B."/>
            <person name="Mustafa N.S."/>
            <person name="Li S."/>
            <person name="Yun Q."/>
            <person name="Keller S.R."/>
            <person name="Mao J."/>
            <person name="Zhang R."/>
            <person name="Strauss S.H."/>
        </authorList>
    </citation>
    <scope>NUCLEOTIDE SEQUENCE</scope>
    <source>
        <strain evidence="13">GM15</strain>
        <tissue evidence="13">Leaf</tissue>
    </source>
</reference>
<dbReference type="Pfam" id="PF00005">
    <property type="entry name" value="ABC_tran"/>
    <property type="match status" value="1"/>
</dbReference>
<keyword evidence="5" id="KW-0677">Repeat</keyword>
<evidence type="ECO:0000256" key="3">
    <source>
        <dbReference type="ARBA" id="ARBA00022448"/>
    </source>
</evidence>
<feature type="domain" description="ABC transporter" evidence="12">
    <location>
        <begin position="148"/>
        <end position="400"/>
    </location>
</feature>
<keyword evidence="4 11" id="KW-0812">Transmembrane</keyword>
<accession>A0A8X8CPG5</accession>
<dbReference type="InterPro" id="IPR003593">
    <property type="entry name" value="AAA+_ATPase"/>
</dbReference>
<dbReference type="GO" id="GO:0016020">
    <property type="term" value="C:membrane"/>
    <property type="evidence" value="ECO:0007669"/>
    <property type="project" value="UniProtKB-SubCell"/>
</dbReference>
<dbReference type="PROSITE" id="PS50893">
    <property type="entry name" value="ABC_TRANSPORTER_2"/>
    <property type="match status" value="1"/>
</dbReference>
<comment type="caution">
    <text evidence="13">The sequence shown here is derived from an EMBL/GenBank/DDBJ whole genome shotgun (WGS) entry which is preliminary data.</text>
</comment>
<feature type="compositionally biased region" description="Basic and acidic residues" evidence="10">
    <location>
        <begin position="106"/>
        <end position="115"/>
    </location>
</feature>
<evidence type="ECO:0000256" key="10">
    <source>
        <dbReference type="SAM" id="MobiDB-lite"/>
    </source>
</evidence>
<sequence>MYVQNAVSVNEFLGNSWRHIPPNSTESLGVNLLKSRGVFPEARWYWIGVGALIGYTLLFNFLFTLTLKYLNPFGKPQAMLSKEALAERDANITGNFIELSTGGKSSSERGKDSKRNSSARAPSLRIPNLGDANQNKRGMVLPFQPLSITFEEIRYSVDMPQEMKAQGIPGDRLELLKGVSGAFRTGVLTALMGVSGAGKTTLMDVLSGRKTGGYIDGRISISGYPKNQQTFARISGYCEQTDIHSPHVTVYESLVYSASLRLSPDVDSETRKMFIEEVMELVELNPLREALVGLPGVDGLSTEQRKRLTIAVELVANPSIIFMDEPKSGLDARAAAIVMRAVRNTVDTGRTVVCTIHQPSIDIFDAFDELFLLKRGGEEIYVGPVGRHACHLIKYFEDFNLLKEIEGVPKIKDGYNPATWMLEVTSAAQEAVIKDNFTDIFKNSELYRSDHLTFRFSF</sequence>
<feature type="transmembrane region" description="Helical" evidence="11">
    <location>
        <begin position="44"/>
        <end position="70"/>
    </location>
</feature>
<keyword evidence="6" id="KW-0547">Nucleotide-binding</keyword>
<evidence type="ECO:0000256" key="5">
    <source>
        <dbReference type="ARBA" id="ARBA00022737"/>
    </source>
</evidence>
<evidence type="ECO:0000256" key="8">
    <source>
        <dbReference type="ARBA" id="ARBA00022989"/>
    </source>
</evidence>
<dbReference type="InterPro" id="IPR013581">
    <property type="entry name" value="PDR_assoc"/>
</dbReference>
<name>A0A8X8CPG5_POPTO</name>
<keyword evidence="14" id="KW-1185">Reference proteome</keyword>
<evidence type="ECO:0000256" key="6">
    <source>
        <dbReference type="ARBA" id="ARBA00022741"/>
    </source>
</evidence>
<dbReference type="GO" id="GO:0005524">
    <property type="term" value="F:ATP binding"/>
    <property type="evidence" value="ECO:0007669"/>
    <property type="project" value="UniProtKB-KW"/>
</dbReference>
<comment type="subcellular location">
    <subcellularLocation>
        <location evidence="1">Membrane</location>
        <topology evidence="1">Multi-pass membrane protein</topology>
    </subcellularLocation>
</comment>
<proteinExistence type="inferred from homology"/>
<keyword evidence="8 11" id="KW-1133">Transmembrane helix</keyword>
<keyword evidence="7" id="KW-0067">ATP-binding</keyword>
<comment type="similarity">
    <text evidence="2">Belongs to the ABC transporter superfamily. ABCG family. PDR (TC 3.A.1.205) subfamily.</text>
</comment>
<dbReference type="FunFam" id="3.40.50.300:FF:000059">
    <property type="entry name" value="ABC transporter G family member 40"/>
    <property type="match status" value="1"/>
</dbReference>
<gene>
    <name evidence="13" type="ORF">POTOM_026380</name>
</gene>
<evidence type="ECO:0000313" key="14">
    <source>
        <dbReference type="Proteomes" id="UP000886885"/>
    </source>
</evidence>
<dbReference type="SMART" id="SM00382">
    <property type="entry name" value="AAA"/>
    <property type="match status" value="1"/>
</dbReference>
<evidence type="ECO:0000256" key="1">
    <source>
        <dbReference type="ARBA" id="ARBA00004141"/>
    </source>
</evidence>
<evidence type="ECO:0000256" key="4">
    <source>
        <dbReference type="ARBA" id="ARBA00022692"/>
    </source>
</evidence>
<feature type="region of interest" description="Disordered" evidence="10">
    <location>
        <begin position="97"/>
        <end position="132"/>
    </location>
</feature>
<keyword evidence="3" id="KW-0813">Transport</keyword>
<dbReference type="InterPro" id="IPR003439">
    <property type="entry name" value="ABC_transporter-like_ATP-bd"/>
</dbReference>
<evidence type="ECO:0000313" key="13">
    <source>
        <dbReference type="EMBL" id="KAG6770691.1"/>
    </source>
</evidence>
<dbReference type="InterPro" id="IPR034003">
    <property type="entry name" value="ABCG_PDR_2"/>
</dbReference>